<evidence type="ECO:0000313" key="2">
    <source>
        <dbReference type="EMBL" id="CAE0629424.1"/>
    </source>
</evidence>
<evidence type="ECO:0000256" key="1">
    <source>
        <dbReference type="SAM" id="MobiDB-lite"/>
    </source>
</evidence>
<feature type="region of interest" description="Disordered" evidence="1">
    <location>
        <begin position="49"/>
        <end position="188"/>
    </location>
</feature>
<feature type="compositionally biased region" description="Polar residues" evidence="1">
    <location>
        <begin position="102"/>
        <end position="117"/>
    </location>
</feature>
<dbReference type="AlphaFoldDB" id="A0A7S4D593"/>
<proteinExistence type="predicted"/>
<feature type="compositionally biased region" description="Low complexity" evidence="1">
    <location>
        <begin position="120"/>
        <end position="166"/>
    </location>
</feature>
<dbReference type="EMBL" id="HBIU01017401">
    <property type="protein sequence ID" value="CAE0629424.1"/>
    <property type="molecule type" value="Transcribed_RNA"/>
</dbReference>
<feature type="compositionally biased region" description="Basic residues" evidence="1">
    <location>
        <begin position="177"/>
        <end position="188"/>
    </location>
</feature>
<accession>A0A7S4D593</accession>
<protein>
    <submittedName>
        <fullName evidence="2">Uncharacterized protein</fullName>
    </submittedName>
</protein>
<sequence length="188" mass="18510">MVTLERLASDSDSPLLEVDLPAGVSLEGIEDVRLKPIPDATMAVPTSLELEGEGNASSSINAVAEKEGNTFSVHHPPGEAVKQQPSGNGDTKGGIDDEKIKTGSNMPATPSKSTSSGAKKISPAGSPAGSGAAAARAIAGRKASSAGTGAGSGSKKAAASPSGRGKQVTVPVGVANSKKKSAPTKKKG</sequence>
<name>A0A7S4D593_HETAK</name>
<organism evidence="2">
    <name type="scientific">Heterosigma akashiwo</name>
    <name type="common">Chromophytic alga</name>
    <name type="synonym">Heterosigma carterae</name>
    <dbReference type="NCBI Taxonomy" id="2829"/>
    <lineage>
        <taxon>Eukaryota</taxon>
        <taxon>Sar</taxon>
        <taxon>Stramenopiles</taxon>
        <taxon>Ochrophyta</taxon>
        <taxon>Raphidophyceae</taxon>
        <taxon>Chattonellales</taxon>
        <taxon>Chattonellaceae</taxon>
        <taxon>Heterosigma</taxon>
    </lineage>
</organism>
<reference evidence="2" key="1">
    <citation type="submission" date="2021-01" db="EMBL/GenBank/DDBJ databases">
        <authorList>
            <person name="Corre E."/>
            <person name="Pelletier E."/>
            <person name="Niang G."/>
            <person name="Scheremetjew M."/>
            <person name="Finn R."/>
            <person name="Kale V."/>
            <person name="Holt S."/>
            <person name="Cochrane G."/>
            <person name="Meng A."/>
            <person name="Brown T."/>
            <person name="Cohen L."/>
        </authorList>
    </citation>
    <scope>NUCLEOTIDE SEQUENCE</scope>
    <source>
        <strain evidence="2">CCMP3107</strain>
    </source>
</reference>
<gene>
    <name evidence="2" type="ORF">HAKA00212_LOCUS8106</name>
</gene>